<accession>A0A8J7TMK6</accession>
<dbReference type="EMBL" id="JAFLCK010000025">
    <property type="protein sequence ID" value="MBN8661824.1"/>
    <property type="molecule type" value="Genomic_DNA"/>
</dbReference>
<comment type="caution">
    <text evidence="1">The sequence shown here is derived from an EMBL/GenBank/DDBJ whole genome shotgun (WGS) entry which is preliminary data.</text>
</comment>
<sequence>MPGSSETKNGKFERQDGALGQPVVGARTKVGNRARTSLTVDFGETENCLVVIFLRGGADTLNMLVPAFDDDYHRFRPNIGIAKSLPLPSSGPGALAYGLHPQLSALLPLYESGELSFVQAVGTDNLSGSHFEAQDQMEHGSTFKGGHVEPLSGGYLGRLLALSSGPLGPLSAVSIGTNVAESLRGAPSIAALSGIDEVVLEAPEAETAAVSATLAKLYGGCSNKDLAGAASSTLQMLERIKVLGLKQKQESLAKVNGSGIAQYPDSELGRGLRDLSSLLKAKVGLKVACIDSDGWDTHFVQGNEEGLQAGFIKDLGSSLRAFQDDLGPLRKKVTTIVLTEFGRRVYQNSSLGTDHGRGFAAIISGGANKGGRVIGAYPGLKEDPSLTLAPTGLSVLIDYRDFLFDVMKNTFALDEELASVIFPGNKYRQIL</sequence>
<evidence type="ECO:0000313" key="2">
    <source>
        <dbReference type="Proteomes" id="UP000664277"/>
    </source>
</evidence>
<name>A0A8J7TMK6_9BACT</name>
<gene>
    <name evidence="1" type="ORF">J0M35_15765</name>
</gene>
<proteinExistence type="predicted"/>
<dbReference type="InterPro" id="IPR010869">
    <property type="entry name" value="DUF1501"/>
</dbReference>
<dbReference type="AlphaFoldDB" id="A0A8J7TMK6"/>
<evidence type="ECO:0000313" key="1">
    <source>
        <dbReference type="EMBL" id="MBN8661824.1"/>
    </source>
</evidence>
<dbReference type="Pfam" id="PF07394">
    <property type="entry name" value="DUF1501"/>
    <property type="match status" value="1"/>
</dbReference>
<protein>
    <submittedName>
        <fullName evidence="1">DUF1501 domain-containing protein</fullName>
    </submittedName>
</protein>
<dbReference type="Proteomes" id="UP000664277">
    <property type="component" value="Unassembled WGS sequence"/>
</dbReference>
<reference evidence="1" key="1">
    <citation type="submission" date="2021-02" db="EMBL/GenBank/DDBJ databases">
        <title>Genome-Resolved Metagenomics of a Microbial Community Performing Photosynthetic Biological Nutrient Removal.</title>
        <authorList>
            <person name="Mcdaniel E.A."/>
        </authorList>
    </citation>
    <scope>NUCLEOTIDE SEQUENCE</scope>
    <source>
        <strain evidence="1">UWPOB_OBS1</strain>
    </source>
</reference>
<dbReference type="PANTHER" id="PTHR43737:SF1">
    <property type="entry name" value="DUF1501 DOMAIN-CONTAINING PROTEIN"/>
    <property type="match status" value="1"/>
</dbReference>
<organism evidence="1 2">
    <name type="scientific">Candidatus Obscuribacter phosphatis</name>
    <dbReference type="NCBI Taxonomy" id="1906157"/>
    <lineage>
        <taxon>Bacteria</taxon>
        <taxon>Bacillati</taxon>
        <taxon>Candidatus Melainabacteria</taxon>
        <taxon>Candidatus Obscuribacterales</taxon>
        <taxon>Candidatus Obscuribacteraceae</taxon>
        <taxon>Candidatus Obscuribacter</taxon>
    </lineage>
</organism>
<dbReference type="PANTHER" id="PTHR43737">
    <property type="entry name" value="BLL7424 PROTEIN"/>
    <property type="match status" value="1"/>
</dbReference>